<dbReference type="GeneID" id="84817923"/>
<dbReference type="HOGENOM" id="CLU_1406045_0_0_9"/>
<name>W1Q5U4_ABIDE</name>
<evidence type="ECO:0000313" key="3">
    <source>
        <dbReference type="Proteomes" id="UP000019050"/>
    </source>
</evidence>
<accession>W1Q5U4</accession>
<evidence type="ECO:0000313" key="2">
    <source>
        <dbReference type="EMBL" id="ESK65259.1"/>
    </source>
</evidence>
<dbReference type="RefSeq" id="WP_023392062.1">
    <property type="nucleotide sequence ID" value="NZ_KI535340.1"/>
</dbReference>
<keyword evidence="3" id="KW-1185">Reference proteome</keyword>
<gene>
    <name evidence="2" type="ORF">GCWU000182_001420</name>
</gene>
<dbReference type="EMBL" id="ACIN03000013">
    <property type="protein sequence ID" value="ESK65259.1"/>
    <property type="molecule type" value="Genomic_DNA"/>
</dbReference>
<reference evidence="2" key="1">
    <citation type="submission" date="2013-06" db="EMBL/GenBank/DDBJ databases">
        <authorList>
            <person name="Weinstock G."/>
            <person name="Sodergren E."/>
            <person name="Clifton S."/>
            <person name="Fulton L."/>
            <person name="Fulton B."/>
            <person name="Courtney L."/>
            <person name="Fronick C."/>
            <person name="Harrison M."/>
            <person name="Strong C."/>
            <person name="Farmer C."/>
            <person name="Delahaunty K."/>
            <person name="Markovic C."/>
            <person name="Hall O."/>
            <person name="Minx P."/>
            <person name="Tomlinson C."/>
            <person name="Mitreva M."/>
            <person name="Nelson J."/>
            <person name="Hou S."/>
            <person name="Wollam A."/>
            <person name="Pepin K.H."/>
            <person name="Johnson M."/>
            <person name="Bhonagiri V."/>
            <person name="Nash W.E."/>
            <person name="Warren W."/>
            <person name="Chinwalla A."/>
            <person name="Mardis E.R."/>
            <person name="Wilson R.K."/>
        </authorList>
    </citation>
    <scope>NUCLEOTIDE SEQUENCE [LARGE SCALE GENOMIC DNA]</scope>
    <source>
        <strain evidence="2">ATCC 49176</strain>
    </source>
</reference>
<comment type="caution">
    <text evidence="2">The sequence shown here is derived from an EMBL/GenBank/DDBJ whole genome shotgun (WGS) entry which is preliminary data.</text>
</comment>
<evidence type="ECO:0000256" key="1">
    <source>
        <dbReference type="SAM" id="Coils"/>
    </source>
</evidence>
<protein>
    <submittedName>
        <fullName evidence="2">Uncharacterized protein</fullName>
    </submittedName>
</protein>
<proteinExistence type="predicted"/>
<keyword evidence="1" id="KW-0175">Coiled coil</keyword>
<dbReference type="AlphaFoldDB" id="W1Q5U4"/>
<dbReference type="STRING" id="592010.GCWU000182_001420"/>
<dbReference type="Proteomes" id="UP000019050">
    <property type="component" value="Unassembled WGS sequence"/>
</dbReference>
<organism evidence="2 3">
    <name type="scientific">Abiotrophia defectiva ATCC 49176</name>
    <dbReference type="NCBI Taxonomy" id="592010"/>
    <lineage>
        <taxon>Bacteria</taxon>
        <taxon>Bacillati</taxon>
        <taxon>Bacillota</taxon>
        <taxon>Bacilli</taxon>
        <taxon>Lactobacillales</taxon>
        <taxon>Aerococcaceae</taxon>
        <taxon>Abiotrophia</taxon>
    </lineage>
</organism>
<feature type="coiled-coil region" evidence="1">
    <location>
        <begin position="72"/>
        <end position="103"/>
    </location>
</feature>
<sequence length="193" mass="21768">MRGYIFLMIFLASFLIPKIRDMIRDNAAGKQARFRQNPMPQVDPQYSLRNLSAQLNVLMAAAQDPNLTDQERASLEDKIDYLNQELDQALGAEEIEADNLLQAKGEAGQSMLDEVEFDQTQAQMEASLADQWGDSDQDWSLAESDADAIQLERIGASNHHHTGRGSKLTKLNRKNLKDAVIYSEILKPKYQSK</sequence>